<keyword evidence="2" id="KW-1185">Reference proteome</keyword>
<gene>
    <name evidence="1" type="ORF">JOE57_000280</name>
</gene>
<organism evidence="1 2">
    <name type="scientific">Microlunatus panaciterrae</name>
    <dbReference type="NCBI Taxonomy" id="400768"/>
    <lineage>
        <taxon>Bacteria</taxon>
        <taxon>Bacillati</taxon>
        <taxon>Actinomycetota</taxon>
        <taxon>Actinomycetes</taxon>
        <taxon>Propionibacteriales</taxon>
        <taxon>Propionibacteriaceae</taxon>
        <taxon>Microlunatus</taxon>
    </lineage>
</organism>
<evidence type="ECO:0000313" key="2">
    <source>
        <dbReference type="Proteomes" id="UP000704762"/>
    </source>
</evidence>
<dbReference type="Proteomes" id="UP000704762">
    <property type="component" value="Unassembled WGS sequence"/>
</dbReference>
<proteinExistence type="predicted"/>
<protein>
    <submittedName>
        <fullName evidence="1">Uncharacterized protein</fullName>
    </submittedName>
</protein>
<dbReference type="InterPro" id="IPR046561">
    <property type="entry name" value="DUF6716"/>
</dbReference>
<sequence>MVRVLGIADSDSYLKWSSATLAAMPADWQTEQVVVTNPIQPSAAQVAHAAGDRPVRVLSLARLAAWLLTHRPDVVMVACTGPVVQAILSLPYLRRGDRRPVLLTGLPGISIPATVRAVEFRAGADLFLVHSVRERREFAAIGAARGIELGFVLASLPFVRRADEVAGEHSERADRVLFAAQAKVPREPEQRRAVLTALAASPRLRPVVKLRAAAGEEQTHRERWPYPELWAGLVAEGAVQADAVEFTAGSMELALRTTAGFVTVSSTAALEAMGARIPVLVLGDFGVSAEMINLVFTGSGCLGTLDDLRAGRFFTASTEWLAENYFHPASNNDWLPALTALLERRGRAGLPGREPQPVGSSRSRSRWLLRLLLPETAWLTVTRLRARIRRLRRRALSLRGRTLRVDQGRQPLVDVGEQRHH</sequence>
<dbReference type="Pfam" id="PF20471">
    <property type="entry name" value="DUF6716"/>
    <property type="match status" value="1"/>
</dbReference>
<dbReference type="EMBL" id="JAFBCF010000001">
    <property type="protein sequence ID" value="MBM7797359.1"/>
    <property type="molecule type" value="Genomic_DNA"/>
</dbReference>
<evidence type="ECO:0000313" key="1">
    <source>
        <dbReference type="EMBL" id="MBM7797359.1"/>
    </source>
</evidence>
<dbReference type="RefSeq" id="WP_204916067.1">
    <property type="nucleotide sequence ID" value="NZ_BAAAQP010000003.1"/>
</dbReference>
<comment type="caution">
    <text evidence="1">The sequence shown here is derived from an EMBL/GenBank/DDBJ whole genome shotgun (WGS) entry which is preliminary data.</text>
</comment>
<accession>A0ABS2RHE6</accession>
<name>A0ABS2RHE6_9ACTN</name>
<reference evidence="1 2" key="1">
    <citation type="submission" date="2021-01" db="EMBL/GenBank/DDBJ databases">
        <title>Sequencing the genomes of 1000 actinobacteria strains.</title>
        <authorList>
            <person name="Klenk H.-P."/>
        </authorList>
    </citation>
    <scope>NUCLEOTIDE SEQUENCE [LARGE SCALE GENOMIC DNA]</scope>
    <source>
        <strain evidence="1 2">DSM 18662</strain>
    </source>
</reference>